<comment type="similarity">
    <text evidence="4 5">Belongs to the PurK/PurT family.</text>
</comment>
<dbReference type="HAMAP" id="MF_01928">
    <property type="entry name" value="PurK"/>
    <property type="match status" value="1"/>
</dbReference>
<dbReference type="GO" id="GO:0006189">
    <property type="term" value="P:'de novo' IMP biosynthetic process"/>
    <property type="evidence" value="ECO:0007669"/>
    <property type="project" value="UniProtKB-UniRule"/>
</dbReference>
<feature type="binding site" evidence="4">
    <location>
        <begin position="264"/>
        <end position="265"/>
    </location>
    <ligand>
        <name>ATP</name>
        <dbReference type="ChEBI" id="CHEBI:30616"/>
    </ligand>
</feature>
<dbReference type="InterPro" id="IPR013815">
    <property type="entry name" value="ATP_grasp_subdomain_1"/>
</dbReference>
<evidence type="ECO:0000259" key="6">
    <source>
        <dbReference type="PROSITE" id="PS50975"/>
    </source>
</evidence>
<dbReference type="GO" id="GO:0034028">
    <property type="term" value="F:5-(carboxyamino)imidazole ribonucleotide synthase activity"/>
    <property type="evidence" value="ECO:0007669"/>
    <property type="project" value="UniProtKB-UniRule"/>
</dbReference>
<feature type="binding site" evidence="4">
    <location>
        <position position="104"/>
    </location>
    <ligand>
        <name>ATP</name>
        <dbReference type="ChEBI" id="CHEBI:30616"/>
    </ligand>
</feature>
<protein>
    <recommendedName>
        <fullName evidence="4 5">N5-carboxyaminoimidazole ribonucleotide synthase</fullName>
        <shortName evidence="4 5">N5-CAIR synthase</shortName>
        <ecNumber evidence="4 5">6.3.4.18</ecNumber>
    </recommendedName>
    <alternativeName>
        <fullName evidence="4 5">5-(carboxyamino)imidazole ribonucleotide synthetase</fullName>
    </alternativeName>
</protein>
<comment type="function">
    <text evidence="4">Catalyzes the ATP-dependent conversion of 5-aminoimidazole ribonucleotide (AIR) and HCO(3)(-) to N5-carboxyaminoimidazole ribonucleotide (N5-CAIR).</text>
</comment>
<sequence>MILPDAALGVLGGGQLGRMFAMAARSMGYRVITWDPDPNSPARDFSTHHLSAGFDDEKAISFCLDNVQAITTEFENVPVGTLEKLSKKRIVLPDSHGVGICQDRIREKTFLHQCGFPVPAFHPILHPEDLDSLPPSFLFPALLKKSRLGYDGKGQRQVRDVQEVRQIYQDWGNVPCILEEKVPFLREVSVILGRARGGEIRYYPVSENIHREGVLELSAAPAQISQESAGRLCAMAGSIAEKMEYAGVLAVEYFMLSEEHFLVNELAPRPHNSGHFTLDGCMTSQFEQQVRILCDLPLGETDLIAPSAMGNLMGDLWSGGNPDFGVLLSNPRVKLYLYGKSEARPGRKMGHFTLLARETAHALEETRSLLLRLRLRSPGGAV</sequence>
<dbReference type="PANTHER" id="PTHR11609">
    <property type="entry name" value="PURINE BIOSYNTHESIS PROTEIN 6/7, PUR6/7"/>
    <property type="match status" value="1"/>
</dbReference>
<comment type="pathway">
    <text evidence="4 5">Purine metabolism; IMP biosynthesis via de novo pathway; 5-amino-1-(5-phospho-D-ribosyl)imidazole-4-carboxylate from 5-amino-1-(5-phospho-D-ribosyl)imidazole (N5-CAIR route): step 1/2.</text>
</comment>
<dbReference type="InterPro" id="IPR011054">
    <property type="entry name" value="Rudment_hybrid_motif"/>
</dbReference>
<feature type="binding site" evidence="4">
    <location>
        <position position="210"/>
    </location>
    <ligand>
        <name>ATP</name>
        <dbReference type="ChEBI" id="CHEBI:30616"/>
    </ligand>
</feature>
<feature type="domain" description="ATP-grasp" evidence="6">
    <location>
        <begin position="108"/>
        <end position="294"/>
    </location>
</feature>
<dbReference type="UniPathway" id="UPA00074">
    <property type="reaction ID" value="UER00942"/>
</dbReference>
<dbReference type="Gene3D" id="3.30.470.20">
    <property type="entry name" value="ATP-grasp fold, B domain"/>
    <property type="match status" value="1"/>
</dbReference>
<dbReference type="NCBIfam" id="NF004677">
    <property type="entry name" value="PRK06019.1-3"/>
    <property type="match status" value="1"/>
</dbReference>
<dbReference type="NCBIfam" id="NF004679">
    <property type="entry name" value="PRK06019.1-5"/>
    <property type="match status" value="1"/>
</dbReference>
<dbReference type="Gene3D" id="3.30.1490.20">
    <property type="entry name" value="ATP-grasp fold, A domain"/>
    <property type="match status" value="1"/>
</dbReference>
<proteinExistence type="inferred from homology"/>
<dbReference type="Pfam" id="PF17769">
    <property type="entry name" value="PurK_C"/>
    <property type="match status" value="1"/>
</dbReference>
<accession>A0A094W8C5</accession>
<dbReference type="EMBL" id="JPGK01000012">
    <property type="protein sequence ID" value="KGA92735.1"/>
    <property type="molecule type" value="Genomic_DNA"/>
</dbReference>
<dbReference type="Proteomes" id="UP000029452">
    <property type="component" value="Unassembled WGS sequence"/>
</dbReference>
<dbReference type="EC" id="6.3.4.18" evidence="4 5"/>
<dbReference type="PANTHER" id="PTHR11609:SF5">
    <property type="entry name" value="PHOSPHORIBOSYLAMINOIMIDAZOLE CARBOXYLASE"/>
    <property type="match status" value="1"/>
</dbReference>
<keyword evidence="1 4" id="KW-0547">Nucleotide-binding</keyword>
<dbReference type="OrthoDB" id="9804625at2"/>
<comment type="caution">
    <text evidence="7">The sequence shown here is derived from an EMBL/GenBank/DDBJ whole genome shotgun (WGS) entry which is preliminary data.</text>
</comment>
<dbReference type="InterPro" id="IPR005875">
    <property type="entry name" value="PurK"/>
</dbReference>
<dbReference type="Gene3D" id="3.40.50.20">
    <property type="match status" value="1"/>
</dbReference>
<dbReference type="SUPFAM" id="SSF52440">
    <property type="entry name" value="PreATP-grasp domain"/>
    <property type="match status" value="1"/>
</dbReference>
<evidence type="ECO:0000313" key="8">
    <source>
        <dbReference type="Proteomes" id="UP000029452"/>
    </source>
</evidence>
<dbReference type="AlphaFoldDB" id="A0A094W8C5"/>
<feature type="binding site" evidence="4">
    <location>
        <begin position="149"/>
        <end position="155"/>
    </location>
    <ligand>
        <name>ATP</name>
        <dbReference type="ChEBI" id="CHEBI:30616"/>
    </ligand>
</feature>
<evidence type="ECO:0000256" key="5">
    <source>
        <dbReference type="RuleBase" id="RU361200"/>
    </source>
</evidence>
<evidence type="ECO:0000256" key="1">
    <source>
        <dbReference type="ARBA" id="ARBA00022741"/>
    </source>
</evidence>
<dbReference type="Pfam" id="PF02222">
    <property type="entry name" value="ATP-grasp"/>
    <property type="match status" value="1"/>
</dbReference>
<comment type="catalytic activity">
    <reaction evidence="4 5">
        <text>5-amino-1-(5-phospho-beta-D-ribosyl)imidazole + hydrogencarbonate + ATP = 5-carboxyamino-1-(5-phospho-D-ribosyl)imidazole + ADP + phosphate + 2 H(+)</text>
        <dbReference type="Rhea" id="RHEA:19317"/>
        <dbReference type="ChEBI" id="CHEBI:15378"/>
        <dbReference type="ChEBI" id="CHEBI:17544"/>
        <dbReference type="ChEBI" id="CHEBI:30616"/>
        <dbReference type="ChEBI" id="CHEBI:43474"/>
        <dbReference type="ChEBI" id="CHEBI:58730"/>
        <dbReference type="ChEBI" id="CHEBI:137981"/>
        <dbReference type="ChEBI" id="CHEBI:456216"/>
        <dbReference type="EC" id="6.3.4.18"/>
    </reaction>
</comment>
<dbReference type="InterPro" id="IPR040686">
    <property type="entry name" value="PurK_C"/>
</dbReference>
<dbReference type="GO" id="GO:0005524">
    <property type="term" value="F:ATP binding"/>
    <property type="evidence" value="ECO:0007669"/>
    <property type="project" value="UniProtKB-UniRule"/>
</dbReference>
<dbReference type="InterPro" id="IPR011761">
    <property type="entry name" value="ATP-grasp"/>
</dbReference>
<dbReference type="PROSITE" id="PS50975">
    <property type="entry name" value="ATP_GRASP"/>
    <property type="match status" value="1"/>
</dbReference>
<dbReference type="SUPFAM" id="SSF51246">
    <property type="entry name" value="Rudiment single hybrid motif"/>
    <property type="match status" value="1"/>
</dbReference>
<dbReference type="GO" id="GO:0046872">
    <property type="term" value="F:metal ion binding"/>
    <property type="evidence" value="ECO:0007669"/>
    <property type="project" value="InterPro"/>
</dbReference>
<evidence type="ECO:0000256" key="4">
    <source>
        <dbReference type="HAMAP-Rule" id="MF_01928"/>
    </source>
</evidence>
<feature type="binding site" evidence="4">
    <location>
        <position position="144"/>
    </location>
    <ligand>
        <name>ATP</name>
        <dbReference type="ChEBI" id="CHEBI:30616"/>
    </ligand>
</feature>
<comment type="function">
    <text evidence="5">Catalyzes the ATP-dependent conversion of 5-aminoimidazole ribonucleotide (AIR) and HCO(3)- to N5-carboxyaminoimidazole ribonucleotide (N5-CAIR).</text>
</comment>
<reference evidence="7 8" key="1">
    <citation type="submission" date="2014-06" db="EMBL/GenBank/DDBJ databases">
        <title>Draft genome sequence of iron oxidizing acidophile Leptospirillum ferriphilum DSM14647.</title>
        <authorList>
            <person name="Cardenas J.P."/>
            <person name="Lazcano M."/>
            <person name="Ossandon F.J."/>
            <person name="Corbett M."/>
            <person name="Holmes D.S."/>
            <person name="Watkin E."/>
        </authorList>
    </citation>
    <scope>NUCLEOTIDE SEQUENCE [LARGE SCALE GENOMIC DNA]</scope>
    <source>
        <strain evidence="7 8">DSM 14647</strain>
    </source>
</reference>
<dbReference type="PROSITE" id="PS00065">
    <property type="entry name" value="D_2_HYDROXYACID_DH_1"/>
    <property type="match status" value="1"/>
</dbReference>
<keyword evidence="3 4" id="KW-0067">ATP-binding</keyword>
<keyword evidence="4 5" id="KW-0436">Ligase</keyword>
<keyword evidence="7" id="KW-0456">Lyase</keyword>
<organism evidence="7 8">
    <name type="scientific">Leptospirillum ferriphilum</name>
    <dbReference type="NCBI Taxonomy" id="178606"/>
    <lineage>
        <taxon>Bacteria</taxon>
        <taxon>Pseudomonadati</taxon>
        <taxon>Nitrospirota</taxon>
        <taxon>Nitrospiria</taxon>
        <taxon>Nitrospirales</taxon>
        <taxon>Nitrospiraceae</taxon>
        <taxon>Leptospirillum</taxon>
    </lineage>
</organism>
<feature type="binding site" evidence="4">
    <location>
        <position position="187"/>
    </location>
    <ligand>
        <name>ATP</name>
        <dbReference type="ChEBI" id="CHEBI:30616"/>
    </ligand>
</feature>
<dbReference type="InterPro" id="IPR003135">
    <property type="entry name" value="ATP-grasp_carboxylate-amine"/>
</dbReference>
<dbReference type="GO" id="GO:0005829">
    <property type="term" value="C:cytosol"/>
    <property type="evidence" value="ECO:0007669"/>
    <property type="project" value="TreeGrafter"/>
</dbReference>
<dbReference type="GO" id="GO:0004638">
    <property type="term" value="F:phosphoribosylaminoimidazole carboxylase activity"/>
    <property type="evidence" value="ECO:0007669"/>
    <property type="project" value="InterPro"/>
</dbReference>
<evidence type="ECO:0000256" key="3">
    <source>
        <dbReference type="ARBA" id="ARBA00022840"/>
    </source>
</evidence>
<comment type="subunit">
    <text evidence="4 5">Homodimer.</text>
</comment>
<dbReference type="InterPro" id="IPR054350">
    <property type="entry name" value="PurT/PurK_preATP-grasp"/>
</dbReference>
<feature type="binding site" evidence="4">
    <location>
        <begin position="179"/>
        <end position="182"/>
    </location>
    <ligand>
        <name>ATP</name>
        <dbReference type="ChEBI" id="CHEBI:30616"/>
    </ligand>
</feature>
<name>A0A094W8C5_9BACT</name>
<dbReference type="RefSeq" id="WP_036083774.1">
    <property type="nucleotide sequence ID" value="NZ_JBPKCJ010000009.1"/>
</dbReference>
<dbReference type="SUPFAM" id="SSF56059">
    <property type="entry name" value="Glutathione synthetase ATP-binding domain-like"/>
    <property type="match status" value="1"/>
</dbReference>
<dbReference type="Pfam" id="PF22660">
    <property type="entry name" value="RS_preATP-grasp-like"/>
    <property type="match status" value="1"/>
</dbReference>
<dbReference type="InterPro" id="IPR029752">
    <property type="entry name" value="D-isomer_DH_CS1"/>
</dbReference>
<gene>
    <name evidence="4 5" type="primary">purK</name>
    <name evidence="7" type="ORF">LptCag_0470</name>
</gene>
<evidence type="ECO:0000256" key="2">
    <source>
        <dbReference type="ARBA" id="ARBA00022755"/>
    </source>
</evidence>
<evidence type="ECO:0000313" key="7">
    <source>
        <dbReference type="EMBL" id="KGA92735.1"/>
    </source>
</evidence>
<dbReference type="NCBIfam" id="TIGR01161">
    <property type="entry name" value="purK"/>
    <property type="match status" value="1"/>
</dbReference>
<dbReference type="InterPro" id="IPR016185">
    <property type="entry name" value="PreATP-grasp_dom_sf"/>
</dbReference>
<dbReference type="PATRIC" id="fig|178606.4.peg.2493"/>
<keyword evidence="2 4" id="KW-0658">Purine biosynthesis</keyword>